<evidence type="ECO:0000313" key="1">
    <source>
        <dbReference type="EMBL" id="KAK9169779.1"/>
    </source>
</evidence>
<dbReference type="AlphaFoldDB" id="A0AAP0Q8A1"/>
<accession>A0AAP0Q8A1</accession>
<name>A0AAP0Q8A1_9MAGN</name>
<proteinExistence type="predicted"/>
<dbReference type="EMBL" id="JBBNAF010000001">
    <property type="protein sequence ID" value="KAK9169779.1"/>
    <property type="molecule type" value="Genomic_DNA"/>
</dbReference>
<sequence length="56" mass="6339">MSVQKILEKNEQARSGLNLIGKMSKLLIEGLGRCRVKKKVRFADDVVESSSNNEKY</sequence>
<reference evidence="1 2" key="1">
    <citation type="submission" date="2024-01" db="EMBL/GenBank/DDBJ databases">
        <title>Genome assemblies of Stephania.</title>
        <authorList>
            <person name="Yang L."/>
        </authorList>
    </citation>
    <scope>NUCLEOTIDE SEQUENCE [LARGE SCALE GENOMIC DNA]</scope>
    <source>
        <strain evidence="1">YNDBR</strain>
        <tissue evidence="1">Leaf</tissue>
    </source>
</reference>
<keyword evidence="2" id="KW-1185">Reference proteome</keyword>
<evidence type="ECO:0000313" key="2">
    <source>
        <dbReference type="Proteomes" id="UP001420932"/>
    </source>
</evidence>
<protein>
    <submittedName>
        <fullName evidence="1">Uncharacterized protein</fullName>
    </submittedName>
</protein>
<dbReference type="Proteomes" id="UP001420932">
    <property type="component" value="Unassembled WGS sequence"/>
</dbReference>
<organism evidence="1 2">
    <name type="scientific">Stephania yunnanensis</name>
    <dbReference type="NCBI Taxonomy" id="152371"/>
    <lineage>
        <taxon>Eukaryota</taxon>
        <taxon>Viridiplantae</taxon>
        <taxon>Streptophyta</taxon>
        <taxon>Embryophyta</taxon>
        <taxon>Tracheophyta</taxon>
        <taxon>Spermatophyta</taxon>
        <taxon>Magnoliopsida</taxon>
        <taxon>Ranunculales</taxon>
        <taxon>Menispermaceae</taxon>
        <taxon>Menispermoideae</taxon>
        <taxon>Cissampelideae</taxon>
        <taxon>Stephania</taxon>
    </lineage>
</organism>
<gene>
    <name evidence="1" type="ORF">Syun_001919</name>
</gene>
<comment type="caution">
    <text evidence="1">The sequence shown here is derived from an EMBL/GenBank/DDBJ whole genome shotgun (WGS) entry which is preliminary data.</text>
</comment>